<dbReference type="Proteomes" id="UP000594261">
    <property type="component" value="Chromosome 9"/>
</dbReference>
<feature type="domain" description="Reverse transcriptase zinc-binding" evidence="3">
    <location>
        <begin position="34"/>
        <end position="89"/>
    </location>
</feature>
<dbReference type="InterPro" id="IPR019734">
    <property type="entry name" value="TPR_rpt"/>
</dbReference>
<dbReference type="InterPro" id="IPR011990">
    <property type="entry name" value="TPR-like_helical_dom_sf"/>
</dbReference>
<dbReference type="Pfam" id="PF13966">
    <property type="entry name" value="zf-RVT"/>
    <property type="match status" value="1"/>
</dbReference>
<dbReference type="PANTHER" id="PTHR23082:SF0">
    <property type="entry name" value="GENERAL TRANSCRIPTION FACTOR 3C POLYPEPTIDE 3"/>
    <property type="match status" value="1"/>
</dbReference>
<proteinExistence type="predicted"/>
<dbReference type="InterPro" id="IPR026960">
    <property type="entry name" value="RVT-Znf"/>
</dbReference>
<dbReference type="Gramene" id="QL09p054764:mrna">
    <property type="protein sequence ID" value="QL09p054764:mrna"/>
    <property type="gene ID" value="QL09p054764"/>
</dbReference>
<dbReference type="InParanoid" id="A0A7N2MPG2"/>
<dbReference type="Pfam" id="PF13432">
    <property type="entry name" value="TPR_16"/>
    <property type="match status" value="1"/>
</dbReference>
<name>A0A7N2MPG2_QUELO</name>
<dbReference type="FunFam" id="1.25.40.10:FF:000413">
    <property type="entry name" value="General transcription factor 3C polypeptide 3"/>
    <property type="match status" value="1"/>
</dbReference>
<dbReference type="PROSITE" id="PS50005">
    <property type="entry name" value="TPR"/>
    <property type="match status" value="1"/>
</dbReference>
<dbReference type="InterPro" id="IPR036691">
    <property type="entry name" value="Endo/exonu/phosph_ase_sf"/>
</dbReference>
<evidence type="ECO:0000313" key="5">
    <source>
        <dbReference type="Proteomes" id="UP000594261"/>
    </source>
</evidence>
<dbReference type="SUPFAM" id="SSF48452">
    <property type="entry name" value="TPR-like"/>
    <property type="match status" value="3"/>
</dbReference>
<dbReference type="SUPFAM" id="SSF56219">
    <property type="entry name" value="DNase I-like"/>
    <property type="match status" value="1"/>
</dbReference>
<evidence type="ECO:0000256" key="1">
    <source>
        <dbReference type="PROSITE-ProRule" id="PRU00339"/>
    </source>
</evidence>
<evidence type="ECO:0000313" key="4">
    <source>
        <dbReference type="EnsemblPlants" id="QL09p054764:mrna"/>
    </source>
</evidence>
<dbReference type="AlphaFoldDB" id="A0A7N2MPG2"/>
<dbReference type="FunCoup" id="A0A7N2MPG2">
    <property type="interactions" value="3799"/>
</dbReference>
<dbReference type="OMA" id="SSPNMKF"/>
<reference evidence="4 5" key="1">
    <citation type="journal article" date="2016" name="G3 (Bethesda)">
        <title>First Draft Assembly and Annotation of the Genome of a California Endemic Oak Quercus lobata Nee (Fagaceae).</title>
        <authorList>
            <person name="Sork V.L."/>
            <person name="Fitz-Gibbon S.T."/>
            <person name="Puiu D."/>
            <person name="Crepeau M."/>
            <person name="Gugger P.F."/>
            <person name="Sherman R."/>
            <person name="Stevens K."/>
            <person name="Langley C.H."/>
            <person name="Pellegrini M."/>
            <person name="Salzberg S.L."/>
        </authorList>
    </citation>
    <scope>NUCLEOTIDE SEQUENCE [LARGE SCALE GENOMIC DNA]</scope>
    <source>
        <strain evidence="4 5">cv. SW786</strain>
    </source>
</reference>
<feature type="repeat" description="TPR" evidence="1">
    <location>
        <begin position="126"/>
        <end position="159"/>
    </location>
</feature>
<dbReference type="PANTHER" id="PTHR23082">
    <property type="entry name" value="TRANSCRIPTION INITIATION FACTOR IIIC TFIIIC , POLYPEPTIDE 3-RELATED"/>
    <property type="match status" value="1"/>
</dbReference>
<organism evidence="4 5">
    <name type="scientific">Quercus lobata</name>
    <name type="common">Valley oak</name>
    <dbReference type="NCBI Taxonomy" id="97700"/>
    <lineage>
        <taxon>Eukaryota</taxon>
        <taxon>Viridiplantae</taxon>
        <taxon>Streptophyta</taxon>
        <taxon>Embryophyta</taxon>
        <taxon>Tracheophyta</taxon>
        <taxon>Spermatophyta</taxon>
        <taxon>Magnoliopsida</taxon>
        <taxon>eudicotyledons</taxon>
        <taxon>Gunneridae</taxon>
        <taxon>Pentapetalae</taxon>
        <taxon>rosids</taxon>
        <taxon>fabids</taxon>
        <taxon>Fagales</taxon>
        <taxon>Fagaceae</taxon>
        <taxon>Quercus</taxon>
    </lineage>
</organism>
<accession>A0A7N2MPG2</accession>
<feature type="compositionally biased region" description="Basic and acidic residues" evidence="2">
    <location>
        <begin position="578"/>
        <end position="587"/>
    </location>
</feature>
<feature type="compositionally biased region" description="Acidic residues" evidence="2">
    <location>
        <begin position="568"/>
        <end position="577"/>
    </location>
</feature>
<dbReference type="Pfam" id="PF13176">
    <property type="entry name" value="TPR_7"/>
    <property type="match status" value="1"/>
</dbReference>
<dbReference type="EnsemblPlants" id="QL09p054764:mrna">
    <property type="protein sequence ID" value="QL09p054764:mrna"/>
    <property type="gene ID" value="QL09p054764"/>
</dbReference>
<dbReference type="GO" id="GO:0006383">
    <property type="term" value="P:transcription by RNA polymerase III"/>
    <property type="evidence" value="ECO:0007669"/>
    <property type="project" value="InterPro"/>
</dbReference>
<feature type="region of interest" description="Disordered" evidence="2">
    <location>
        <begin position="559"/>
        <end position="587"/>
    </location>
</feature>
<reference evidence="4" key="2">
    <citation type="submission" date="2021-01" db="UniProtKB">
        <authorList>
            <consortium name="EnsemblPlants"/>
        </authorList>
    </citation>
    <scope>IDENTIFICATION</scope>
</reference>
<evidence type="ECO:0000256" key="2">
    <source>
        <dbReference type="SAM" id="MobiDB-lite"/>
    </source>
</evidence>
<keyword evidence="5" id="KW-1185">Reference proteome</keyword>
<dbReference type="GO" id="GO:0000127">
    <property type="term" value="C:transcription factor TFIIIC complex"/>
    <property type="evidence" value="ECO:0007669"/>
    <property type="project" value="TreeGrafter"/>
</dbReference>
<sequence length="875" mass="99913">MGVVDEFLCTLGSNLPLTENGDRMRWKLTKNGDFDIRSYSNKLRGPLPIIFPWKGIWKVKAPRRVSFFVWTAVWDKILISDNLRVEGLILLTGVLCVIVMGRREQGNIGQASYCLSKAILADPKDVTLKLHRASLHVELGDYQKAAESFDQIYQLSPENIEALKTGAKGACLRGSGTDLPVMSRIDRVLILSDWEEHFSYVTIQIFPRPPSDHRPILVEVLWDPLGPIGKEMNVMFGWRNWLYQKGGQLGHSIRILEDYVKGHPSEADTSVIDLLASIFMESNSYDKALLLIEHAKLVYYSGKELPLNLTIKEGICHVNLKNMEKAEVLFSILQRESVNDHAHLIVEAADSLMSLEHYDSALKYYLMLEGSAKGDNGFLYLKIARCYLFLKERVQAIFFLYKALQMLEDNIDARLTLASLLLEEAKEEDAISLLAPPKNFDSIELPPEKSKPWWLNEKVKLKLCTIYRAKAMVEDFVDAIFPMVRESLYVETLHPKVKVKKRLSRRVLFERVKVLNDRETENVFCGFRPVAPSSDLSKAARAKRLLQKKATIREKKKAEALASGADWQSDDSDDDPPQEVHREPPLPNLLKDEEHHRLIIDLCKSLASLQRYWEALEIINLTLRLAHSMLSVEKEEELRSLGAQIAYNTTDPKHGFDCVRYIVQQHPYSLAAWNCYYKVISRVDNRDSRHFKFLRGMLSKLVDCVPPIIIYAHQFTMASNHQHAATKYLEAYKRLPENPLINLCVGTALINLALGFRLQNKHQCLAQGLAFLYNNLRLCENSQEALYNIARAYHHVGLVALAASYYEKVLAIRVKDYPIPKLPCENPDIVGNQKPGYKPGYCDLRREAAYNLHLIYKKSGALDLARQVLKDHCTI</sequence>
<dbReference type="EMBL" id="LRBV02000009">
    <property type="status" value="NOT_ANNOTATED_CDS"/>
    <property type="molecule type" value="Genomic_DNA"/>
</dbReference>
<dbReference type="Gene3D" id="1.25.40.10">
    <property type="entry name" value="Tetratricopeptide repeat domain"/>
    <property type="match status" value="3"/>
</dbReference>
<dbReference type="SMART" id="SM00028">
    <property type="entry name" value="TPR"/>
    <property type="match status" value="4"/>
</dbReference>
<protein>
    <recommendedName>
        <fullName evidence="3">Reverse transcriptase zinc-binding domain-containing protein</fullName>
    </recommendedName>
</protein>
<dbReference type="InterPro" id="IPR039340">
    <property type="entry name" value="Tfc4/TFIIIC-102/Sfc4"/>
</dbReference>
<evidence type="ECO:0000259" key="3">
    <source>
        <dbReference type="Pfam" id="PF13966"/>
    </source>
</evidence>
<keyword evidence="1" id="KW-0802">TPR repeat</keyword>